<keyword evidence="2" id="KW-1185">Reference proteome</keyword>
<dbReference type="Proteomes" id="UP001501436">
    <property type="component" value="Unassembled WGS sequence"/>
</dbReference>
<dbReference type="Gene3D" id="3.40.50.300">
    <property type="entry name" value="P-loop containing nucleotide triphosphate hydrolases"/>
    <property type="match status" value="1"/>
</dbReference>
<dbReference type="Pfam" id="PF13238">
    <property type="entry name" value="AAA_18"/>
    <property type="match status" value="1"/>
</dbReference>
<dbReference type="SUPFAM" id="SSF52540">
    <property type="entry name" value="P-loop containing nucleoside triphosphate hydrolases"/>
    <property type="match status" value="1"/>
</dbReference>
<dbReference type="PRINTS" id="PR01100">
    <property type="entry name" value="SHIKIMTKNASE"/>
</dbReference>
<evidence type="ECO:0000313" key="1">
    <source>
        <dbReference type="EMBL" id="GAA4907416.1"/>
    </source>
</evidence>
<evidence type="ECO:0000313" key="2">
    <source>
        <dbReference type="Proteomes" id="UP001501436"/>
    </source>
</evidence>
<dbReference type="PANTHER" id="PTHR37816">
    <property type="entry name" value="YALI0E33011P"/>
    <property type="match status" value="1"/>
</dbReference>
<comment type="caution">
    <text evidence="1">The sequence shown here is derived from an EMBL/GenBank/DDBJ whole genome shotgun (WGS) entry which is preliminary data.</text>
</comment>
<organism evidence="1 2">
    <name type="scientific">Mucilaginibacter defluvii</name>
    <dbReference type="NCBI Taxonomy" id="1196019"/>
    <lineage>
        <taxon>Bacteria</taxon>
        <taxon>Pseudomonadati</taxon>
        <taxon>Bacteroidota</taxon>
        <taxon>Sphingobacteriia</taxon>
        <taxon>Sphingobacteriales</taxon>
        <taxon>Sphingobacteriaceae</taxon>
        <taxon>Mucilaginibacter</taxon>
    </lineage>
</organism>
<dbReference type="EMBL" id="BAABJI010000001">
    <property type="protein sequence ID" value="GAA4907416.1"/>
    <property type="molecule type" value="Genomic_DNA"/>
</dbReference>
<name>A0ABP9FMC8_9SPHI</name>
<dbReference type="PANTHER" id="PTHR37816:SF2">
    <property type="entry name" value="DNA TOPOLOGY MODULATION PROTEIN FLAR-RELATED PROTEIN"/>
    <property type="match status" value="1"/>
</dbReference>
<reference evidence="2" key="1">
    <citation type="journal article" date="2019" name="Int. J. Syst. Evol. Microbiol.">
        <title>The Global Catalogue of Microorganisms (GCM) 10K type strain sequencing project: providing services to taxonomists for standard genome sequencing and annotation.</title>
        <authorList>
            <consortium name="The Broad Institute Genomics Platform"/>
            <consortium name="The Broad Institute Genome Sequencing Center for Infectious Disease"/>
            <person name="Wu L."/>
            <person name="Ma J."/>
        </authorList>
    </citation>
    <scope>NUCLEOTIDE SEQUENCE [LARGE SCALE GENOMIC DNA]</scope>
    <source>
        <strain evidence="2">JCM 18283</strain>
    </source>
</reference>
<dbReference type="InterPro" id="IPR052922">
    <property type="entry name" value="Cytidylate_Kinase-2"/>
</dbReference>
<sequence>MRINIIGASGAGVTTLGHALANATGYTYIDSDDYYWDNAGHISPFTVRRHADNRNRMLLQDLRSHGNWILGGPVMSWGMPEHVNFDMVVFLQLSPQLRMARLKKREHERYGDIIYTDASRNRQFVDFMNWAAGYDDNTAPSSRTLQNQLNWLQTLRCPVLRITGDTTVDDRLNRVLAAMQQAGT</sequence>
<gene>
    <name evidence="1" type="ORF">GCM10023313_07810</name>
</gene>
<accession>A0ABP9FMC8</accession>
<protein>
    <submittedName>
        <fullName evidence="1">AAA family ATPase</fullName>
    </submittedName>
</protein>
<dbReference type="RefSeq" id="WP_345329604.1">
    <property type="nucleotide sequence ID" value="NZ_BAABJI010000001.1"/>
</dbReference>
<proteinExistence type="predicted"/>
<dbReference type="NCBIfam" id="NF004861">
    <property type="entry name" value="PRK06217.1"/>
    <property type="match status" value="1"/>
</dbReference>
<dbReference type="InterPro" id="IPR027417">
    <property type="entry name" value="P-loop_NTPase"/>
</dbReference>